<evidence type="ECO:0000313" key="2">
    <source>
        <dbReference type="Proteomes" id="UP001055940"/>
    </source>
</evidence>
<sequence length="547" mass="59139">MDPHDLSPLEQGEFLQELARSLVSVMPQGWQQLTYLARPIGGLNDHLLAVQGADGQVSEVELPDDVHGKATELKKVGFQEGKGSWLSMVMSVHHSGQMNVEYNHDTQPDISPVPSPLIYLQELRRFPRPQDQIPDWMREQLHQAQRMDVAGMTEEFCAAVAQACAREGLHAEYLRPTSFRISAPGAGVLLESDLAATIDSALISPADHRPALAAHFAGYVARHARQQGLLGGDPQAQSAPSNQGVPGDPLSSALVAAFREVGAQASFQDPNTLVIRLQHGNNVSTDISGFRSQLEGAPPEQIAQHTSGFARAALEQISQQIAQGQRDNEEGATADSGRLRARLYPVNAFPEGVLGKLLSREIAPGLWQTVVVDSPETLQPLSRVHHERSGRPDGEVFAEAVAGALGEAVEVSEHELNGAKVVHIGAQHPYVAAHAHALDRYVGEAPYGSLVAFPVPEVILAHPLGKGHPVAAMDNMQEIAQRFVGDAEKPISPQLYWWHPSSRDRAQGEPLDLQPVGITMDHENKSVSLHTGDEEFAALLNALSRQG</sequence>
<reference evidence="1" key="1">
    <citation type="submission" date="2022-06" db="EMBL/GenBank/DDBJ databases">
        <authorList>
            <person name="Ping M."/>
        </authorList>
    </citation>
    <scope>NUCLEOTIDE SEQUENCE</scope>
    <source>
        <strain evidence="1">JCM11759T</strain>
    </source>
</reference>
<evidence type="ECO:0000313" key="1">
    <source>
        <dbReference type="EMBL" id="USY22665.1"/>
    </source>
</evidence>
<dbReference type="RefSeq" id="WP_254421429.1">
    <property type="nucleotide sequence ID" value="NZ_BAAAJB010000026.1"/>
</dbReference>
<gene>
    <name evidence="1" type="ORF">NE857_14265</name>
</gene>
<keyword evidence="2" id="KW-1185">Reference proteome</keyword>
<dbReference type="InterPro" id="IPR036170">
    <property type="entry name" value="YezG-like_sf"/>
</dbReference>
<accession>A0ABY5DFE7</accession>
<dbReference type="Proteomes" id="UP001055940">
    <property type="component" value="Chromosome"/>
</dbReference>
<proteinExistence type="predicted"/>
<organism evidence="1 2">
    <name type="scientific">Nocardiopsis exhalans</name>
    <dbReference type="NCBI Taxonomy" id="163604"/>
    <lineage>
        <taxon>Bacteria</taxon>
        <taxon>Bacillati</taxon>
        <taxon>Actinomycetota</taxon>
        <taxon>Actinomycetes</taxon>
        <taxon>Streptosporangiales</taxon>
        <taxon>Nocardiopsidaceae</taxon>
        <taxon>Nocardiopsis</taxon>
    </lineage>
</organism>
<dbReference type="SUPFAM" id="SSF160424">
    <property type="entry name" value="BH3703-like"/>
    <property type="match status" value="1"/>
</dbReference>
<name>A0ABY5DFE7_9ACTN</name>
<protein>
    <submittedName>
        <fullName evidence="1">Uncharacterized protein</fullName>
    </submittedName>
</protein>
<dbReference type="EMBL" id="CP099837">
    <property type="protein sequence ID" value="USY22665.1"/>
    <property type="molecule type" value="Genomic_DNA"/>
</dbReference>